<name>A0ABM8G204_9CELL</name>
<keyword evidence="8" id="KW-1185">Reference proteome</keyword>
<comment type="similarity">
    <text evidence="2">Belongs to the GMC oxidoreductase family.</text>
</comment>
<keyword evidence="5" id="KW-0560">Oxidoreductase</keyword>
<evidence type="ECO:0000256" key="1">
    <source>
        <dbReference type="ARBA" id="ARBA00001974"/>
    </source>
</evidence>
<feature type="domain" description="Rhodanese" evidence="6">
    <location>
        <begin position="3"/>
        <end position="40"/>
    </location>
</feature>
<evidence type="ECO:0000256" key="2">
    <source>
        <dbReference type="ARBA" id="ARBA00010790"/>
    </source>
</evidence>
<proteinExistence type="inferred from homology"/>
<protein>
    <recommendedName>
        <fullName evidence="6">Rhodanese domain-containing protein</fullName>
    </recommendedName>
</protein>
<dbReference type="Gene3D" id="3.50.50.60">
    <property type="entry name" value="FAD/NAD(P)-binding domain"/>
    <property type="match status" value="2"/>
</dbReference>
<dbReference type="PANTHER" id="PTHR47470:SF1">
    <property type="entry name" value="FAD-DEPENDENT OXIDOREDUCTASE 2 FAD BINDING DOMAIN-CONTAINING PROTEIN"/>
    <property type="match status" value="1"/>
</dbReference>
<reference evidence="8" key="1">
    <citation type="journal article" date="2019" name="Int. J. Syst. Evol. Microbiol.">
        <title>The Global Catalogue of Microorganisms (GCM) 10K type strain sequencing project: providing services to taxonomists for standard genome sequencing and annotation.</title>
        <authorList>
            <consortium name="The Broad Institute Genomics Platform"/>
            <consortium name="The Broad Institute Genome Sequencing Center for Infectious Disease"/>
            <person name="Wu L."/>
            <person name="Ma J."/>
        </authorList>
    </citation>
    <scope>NUCLEOTIDE SEQUENCE [LARGE SCALE GENOMIC DNA]</scope>
    <source>
        <strain evidence="8">NBRC 108565</strain>
    </source>
</reference>
<dbReference type="InterPro" id="IPR000172">
    <property type="entry name" value="GMC_OxRdtase_N"/>
</dbReference>
<dbReference type="PANTHER" id="PTHR47470">
    <property type="entry name" value="CHOLESTEROL OXIDASE"/>
    <property type="match status" value="1"/>
</dbReference>
<dbReference type="Proteomes" id="UP001321475">
    <property type="component" value="Chromosome"/>
</dbReference>
<evidence type="ECO:0000313" key="7">
    <source>
        <dbReference type="EMBL" id="BDZ42046.1"/>
    </source>
</evidence>
<gene>
    <name evidence="7" type="ORF">GCM10025865_13450</name>
</gene>
<sequence>MVGSGFGGSVAALRLAEKGYRVVVLEAGRRWSREDLPRTSWDVRKFLWAPALGCYGIQRIHLLDDVVVLAGAGVGGGSLNYANTLYEPPPAYFADPRWASITDWRAELAPHYATARRMLGVTTNPHMTPSDTVLRGVADDLGVGSSFRLTPVGVFFGSDDVPPGTQVDDPYFGGEGPRRASCTQCGSCMTGCRVGAKNTLDLNYLYLAERRGAQVRPMTTVTDVRPLGSGAGGPSTGAAGEQGWEVSVRGTGTSGRRARDRQTLTAQHVVLAAGTYGTQSLLHRMKAVGALPHLSDRLGVLTRTNSESLLGAKAPARGADGARPDFTRGVAITSSIHPEADTHVEPVRYGRGAT</sequence>
<comment type="cofactor">
    <cofactor evidence="1">
        <name>FAD</name>
        <dbReference type="ChEBI" id="CHEBI:57692"/>
    </cofactor>
</comment>
<dbReference type="PROSITE" id="PS50206">
    <property type="entry name" value="RHODANESE_3"/>
    <property type="match status" value="1"/>
</dbReference>
<organism evidence="7 8">
    <name type="scientific">Paraoerskovia sediminicola</name>
    <dbReference type="NCBI Taxonomy" id="1138587"/>
    <lineage>
        <taxon>Bacteria</taxon>
        <taxon>Bacillati</taxon>
        <taxon>Actinomycetota</taxon>
        <taxon>Actinomycetes</taxon>
        <taxon>Micrococcales</taxon>
        <taxon>Cellulomonadaceae</taxon>
        <taxon>Paraoerskovia</taxon>
    </lineage>
</organism>
<accession>A0ABM8G204</accession>
<dbReference type="Pfam" id="PF00732">
    <property type="entry name" value="GMC_oxred_N"/>
    <property type="match status" value="1"/>
</dbReference>
<dbReference type="InterPro" id="IPR036188">
    <property type="entry name" value="FAD/NAD-bd_sf"/>
</dbReference>
<dbReference type="EMBL" id="AP027729">
    <property type="protein sequence ID" value="BDZ42046.1"/>
    <property type="molecule type" value="Genomic_DNA"/>
</dbReference>
<evidence type="ECO:0000259" key="6">
    <source>
        <dbReference type="PROSITE" id="PS50206"/>
    </source>
</evidence>
<keyword evidence="3" id="KW-0285">Flavoprotein</keyword>
<evidence type="ECO:0000256" key="4">
    <source>
        <dbReference type="ARBA" id="ARBA00022827"/>
    </source>
</evidence>
<dbReference type="SUPFAM" id="SSF51905">
    <property type="entry name" value="FAD/NAD(P)-binding domain"/>
    <property type="match status" value="1"/>
</dbReference>
<evidence type="ECO:0000256" key="5">
    <source>
        <dbReference type="ARBA" id="ARBA00023002"/>
    </source>
</evidence>
<keyword evidence="4" id="KW-0274">FAD</keyword>
<evidence type="ECO:0000313" key="8">
    <source>
        <dbReference type="Proteomes" id="UP001321475"/>
    </source>
</evidence>
<dbReference type="InterPro" id="IPR052542">
    <property type="entry name" value="Cholesterol_Oxidase"/>
</dbReference>
<dbReference type="InterPro" id="IPR001763">
    <property type="entry name" value="Rhodanese-like_dom"/>
</dbReference>
<evidence type="ECO:0000256" key="3">
    <source>
        <dbReference type="ARBA" id="ARBA00022630"/>
    </source>
</evidence>
<dbReference type="Pfam" id="PF13450">
    <property type="entry name" value="NAD_binding_8"/>
    <property type="match status" value="1"/>
</dbReference>